<name>A0AAN9AAP0_HALRR</name>
<organism evidence="1 2">
    <name type="scientific">Halocaridina rubra</name>
    <name type="common">Hawaiian red shrimp</name>
    <dbReference type="NCBI Taxonomy" id="373956"/>
    <lineage>
        <taxon>Eukaryota</taxon>
        <taxon>Metazoa</taxon>
        <taxon>Ecdysozoa</taxon>
        <taxon>Arthropoda</taxon>
        <taxon>Crustacea</taxon>
        <taxon>Multicrustacea</taxon>
        <taxon>Malacostraca</taxon>
        <taxon>Eumalacostraca</taxon>
        <taxon>Eucarida</taxon>
        <taxon>Decapoda</taxon>
        <taxon>Pleocyemata</taxon>
        <taxon>Caridea</taxon>
        <taxon>Atyoidea</taxon>
        <taxon>Atyidae</taxon>
        <taxon>Halocaridina</taxon>
    </lineage>
</organism>
<dbReference type="SUPFAM" id="SSF48452">
    <property type="entry name" value="TPR-like"/>
    <property type="match status" value="1"/>
</dbReference>
<accession>A0AAN9AAP0</accession>
<dbReference type="Proteomes" id="UP001381693">
    <property type="component" value="Unassembled WGS sequence"/>
</dbReference>
<sequence length="281" mass="31983">MWQRDPGGTKVFCLILQHLETFMWKHDLGGSIAFCLIFQDLETFMWHRGQRGTIMFCLIFQDLDTFNWQHDLDGTIVFCLVFQNLEIFMWQHDLDGTIVFCLIFQHLESFMWQRDPGGIANKSGGEKTTLQKRKEKEARAKLRADLKRRVAELLEKLKTGEDLQETVLDGECLVNDVKEAEISEKILCRLLVGLGIALPKCGRPEDAIAILTDAVHIARANEYSDEEHSGVEQLGKILAEQGRHAEAVAVWERRISSASNSAQRASLFLLIAKSYFGKEVA</sequence>
<proteinExistence type="predicted"/>
<reference evidence="1 2" key="1">
    <citation type="submission" date="2023-11" db="EMBL/GenBank/DDBJ databases">
        <title>Halocaridina rubra genome assembly.</title>
        <authorList>
            <person name="Smith C."/>
        </authorList>
    </citation>
    <scope>NUCLEOTIDE SEQUENCE [LARGE SCALE GENOMIC DNA]</scope>
    <source>
        <strain evidence="1">EP-1</strain>
        <tissue evidence="1">Whole</tissue>
    </source>
</reference>
<dbReference type="EMBL" id="JAXCGZ010005733">
    <property type="protein sequence ID" value="KAK7080978.1"/>
    <property type="molecule type" value="Genomic_DNA"/>
</dbReference>
<keyword evidence="2" id="KW-1185">Reference proteome</keyword>
<dbReference type="InterPro" id="IPR011990">
    <property type="entry name" value="TPR-like_helical_dom_sf"/>
</dbReference>
<dbReference type="Gene3D" id="1.25.40.10">
    <property type="entry name" value="Tetratricopeptide repeat domain"/>
    <property type="match status" value="1"/>
</dbReference>
<comment type="caution">
    <text evidence="1">The sequence shown here is derived from an EMBL/GenBank/DDBJ whole genome shotgun (WGS) entry which is preliminary data.</text>
</comment>
<dbReference type="AlphaFoldDB" id="A0AAN9AAP0"/>
<gene>
    <name evidence="1" type="ORF">SK128_023114</name>
</gene>
<evidence type="ECO:0000313" key="2">
    <source>
        <dbReference type="Proteomes" id="UP001381693"/>
    </source>
</evidence>
<evidence type="ECO:0000313" key="1">
    <source>
        <dbReference type="EMBL" id="KAK7080978.1"/>
    </source>
</evidence>
<protein>
    <submittedName>
        <fullName evidence="1">Uncharacterized protein</fullName>
    </submittedName>
</protein>